<evidence type="ECO:0000313" key="1">
    <source>
        <dbReference type="EMBL" id="KAK3849651.1"/>
    </source>
</evidence>
<dbReference type="Proteomes" id="UP001286313">
    <property type="component" value="Unassembled WGS sequence"/>
</dbReference>
<evidence type="ECO:0000313" key="2">
    <source>
        <dbReference type="Proteomes" id="UP001286313"/>
    </source>
</evidence>
<dbReference type="EMBL" id="JAWQEG010008782">
    <property type="protein sequence ID" value="KAK3849651.1"/>
    <property type="molecule type" value="Genomic_DNA"/>
</dbReference>
<gene>
    <name evidence="1" type="ORF">Pcinc_043602</name>
</gene>
<organism evidence="1 2">
    <name type="scientific">Petrolisthes cinctipes</name>
    <name type="common">Flat porcelain crab</name>
    <dbReference type="NCBI Taxonomy" id="88211"/>
    <lineage>
        <taxon>Eukaryota</taxon>
        <taxon>Metazoa</taxon>
        <taxon>Ecdysozoa</taxon>
        <taxon>Arthropoda</taxon>
        <taxon>Crustacea</taxon>
        <taxon>Multicrustacea</taxon>
        <taxon>Malacostraca</taxon>
        <taxon>Eumalacostraca</taxon>
        <taxon>Eucarida</taxon>
        <taxon>Decapoda</taxon>
        <taxon>Pleocyemata</taxon>
        <taxon>Anomura</taxon>
        <taxon>Galatheoidea</taxon>
        <taxon>Porcellanidae</taxon>
        <taxon>Petrolisthes</taxon>
    </lineage>
</organism>
<reference evidence="1" key="1">
    <citation type="submission" date="2023-10" db="EMBL/GenBank/DDBJ databases">
        <title>Genome assemblies of two species of porcelain crab, Petrolisthes cinctipes and Petrolisthes manimaculis (Anomura: Porcellanidae).</title>
        <authorList>
            <person name="Angst P."/>
        </authorList>
    </citation>
    <scope>NUCLEOTIDE SEQUENCE</scope>
    <source>
        <strain evidence="1">PB745_01</strain>
        <tissue evidence="1">Gill</tissue>
    </source>
</reference>
<sequence length="77" mass="8748">MRRCQRDGKRLQCEGVVREGVIEGMGVMIEKVSVGWVSVMWLQCRCDVREGVRGMGVLSEMVSVGWVSVMWLQCAWV</sequence>
<protein>
    <submittedName>
        <fullName evidence="1">Uncharacterized protein</fullName>
    </submittedName>
</protein>
<proteinExistence type="predicted"/>
<name>A0AAE1BFC6_PETCI</name>
<accession>A0AAE1BFC6</accession>
<comment type="caution">
    <text evidence="1">The sequence shown here is derived from an EMBL/GenBank/DDBJ whole genome shotgun (WGS) entry which is preliminary data.</text>
</comment>
<dbReference type="AlphaFoldDB" id="A0AAE1BFC6"/>
<keyword evidence="2" id="KW-1185">Reference proteome</keyword>